<dbReference type="PROSITE" id="PS50097">
    <property type="entry name" value="BTB"/>
    <property type="match status" value="1"/>
</dbReference>
<gene>
    <name evidence="5" type="ORF">NCGR_LOCUS8378</name>
</gene>
<feature type="domain" description="BTB" evidence="3">
    <location>
        <begin position="158"/>
        <end position="226"/>
    </location>
</feature>
<dbReference type="Pfam" id="PF24570">
    <property type="entry name" value="BACK_BPM_SPOP"/>
    <property type="match status" value="2"/>
</dbReference>
<comment type="caution">
    <text evidence="5">The sequence shown here is derived from an EMBL/GenBank/DDBJ whole genome shotgun (WGS) entry which is preliminary data.</text>
</comment>
<feature type="domain" description="MATH" evidence="4">
    <location>
        <begin position="25"/>
        <end position="139"/>
    </location>
</feature>
<dbReference type="InterPro" id="IPR011333">
    <property type="entry name" value="SKP1/BTB/POZ_sf"/>
</dbReference>
<evidence type="ECO:0000256" key="1">
    <source>
        <dbReference type="ARBA" id="ARBA00004906"/>
    </source>
</evidence>
<organism evidence="5 6">
    <name type="scientific">Miscanthus lutarioriparius</name>
    <dbReference type="NCBI Taxonomy" id="422564"/>
    <lineage>
        <taxon>Eukaryota</taxon>
        <taxon>Viridiplantae</taxon>
        <taxon>Streptophyta</taxon>
        <taxon>Embryophyta</taxon>
        <taxon>Tracheophyta</taxon>
        <taxon>Spermatophyta</taxon>
        <taxon>Magnoliopsida</taxon>
        <taxon>Liliopsida</taxon>
        <taxon>Poales</taxon>
        <taxon>Poaceae</taxon>
        <taxon>PACMAD clade</taxon>
        <taxon>Panicoideae</taxon>
        <taxon>Andropogonodae</taxon>
        <taxon>Andropogoneae</taxon>
        <taxon>Saccharinae</taxon>
        <taxon>Miscanthus</taxon>
    </lineage>
</organism>
<dbReference type="Pfam" id="PF22486">
    <property type="entry name" value="MATH_2"/>
    <property type="match status" value="2"/>
</dbReference>
<comment type="similarity">
    <text evidence="2">Belongs to the Tdpoz family.</text>
</comment>
<dbReference type="Pfam" id="PF00651">
    <property type="entry name" value="BTB"/>
    <property type="match status" value="2"/>
</dbReference>
<protein>
    <submittedName>
        <fullName evidence="5">Uncharacterized protein</fullName>
    </submittedName>
</protein>
<evidence type="ECO:0000259" key="4">
    <source>
        <dbReference type="PROSITE" id="PS50144"/>
    </source>
</evidence>
<dbReference type="Gene3D" id="3.30.710.10">
    <property type="entry name" value="Potassium Channel Kv1.1, Chain A"/>
    <property type="match status" value="2"/>
</dbReference>
<dbReference type="InterPro" id="IPR000210">
    <property type="entry name" value="BTB/POZ_dom"/>
</dbReference>
<dbReference type="SUPFAM" id="SSF49599">
    <property type="entry name" value="TRAF domain-like"/>
    <property type="match status" value="2"/>
</dbReference>
<proteinExistence type="inferred from homology"/>
<dbReference type="PANTHER" id="PTHR26379:SF448">
    <property type="entry name" value="OS10G0423400 PROTEIN"/>
    <property type="match status" value="1"/>
</dbReference>
<sequence>MARTGCRCSSELSRSASSIAADTARGYHILRIDDYSLTKGTPTGEHLKSHPFTVGGHHWRNHYYPNELKSEHADFISIYLQHDGSVASLVKARYKFRLVDNVGEEPGRAGEIEAVRCDIVVVNEFRAMVETAPPRFVSVPPSDLHQDLGDLLLSEKGADVVFDVGGQMFAAHRCVLAARSPVFSAELFGTMKESNTTDVVRVDDLEARVFKALLYFVYTDSLPTKTEEAEKGEGEGEEDNIMSQHLLVAADRYNLERLKLICEEKLCGYIDVGTVATILTLAERHNCHGLKKACFDFLSVPENMRTAMATDDFKHLSRSCPAVMMELIDYPELAGERASAEGIPAGVPIKSSPFSVGGHRWRISFFPNGDRTASTGYIALFLFLEFAFMGEERASFFRNRKRTDEKVRALPAVVTSFGSRTGRRSSGLLHRNTLDYYVSKRGSLTVRCDIVVFDEFLAEEPVTPTTFLSVPLSDLHRHLGDLLKTEKVADVVFQVGRETFAAHHAELFGAMKESCTLANVVQVDEMEAPVFKALLCFLYTDSLPEMRQEDEDVMYQHLLVAVDRYDMERLKLMCEDKLCEYIDVGNAATILTLAEQHHCHGLKKACFSFLSNPANLRAAMASDGFKHLSRSCPSIEKDLMSMLESSIQKTTVRWKTNLKIIRELGSKGNRCNPLLLDEFHWENEWVNENYEPEPVQKGGGDAMTLAVVDEAIGATQGLEGRNLPRAAATSAAVAALVRRTYARNRKRPRNTVT</sequence>
<dbReference type="InterPro" id="IPR008974">
    <property type="entry name" value="TRAF-like"/>
</dbReference>
<dbReference type="AlphaFoldDB" id="A0A811MNP1"/>
<comment type="pathway">
    <text evidence="1">Protein modification; protein ubiquitination.</text>
</comment>
<dbReference type="PANTHER" id="PTHR26379">
    <property type="entry name" value="BTB/POZ AND MATH DOMAIN-CONTAINING PROTEIN 1"/>
    <property type="match status" value="1"/>
</dbReference>
<dbReference type="OrthoDB" id="6437200at2759"/>
<evidence type="ECO:0000259" key="3">
    <source>
        <dbReference type="PROSITE" id="PS50097"/>
    </source>
</evidence>
<evidence type="ECO:0000313" key="5">
    <source>
        <dbReference type="EMBL" id="CAD6212603.1"/>
    </source>
</evidence>
<dbReference type="Proteomes" id="UP000604825">
    <property type="component" value="Unassembled WGS sequence"/>
</dbReference>
<dbReference type="CDD" id="cd18280">
    <property type="entry name" value="BTB_POZ_BPM_plant"/>
    <property type="match status" value="1"/>
</dbReference>
<reference evidence="5" key="1">
    <citation type="submission" date="2020-10" db="EMBL/GenBank/DDBJ databases">
        <authorList>
            <person name="Han B."/>
            <person name="Lu T."/>
            <person name="Zhao Q."/>
            <person name="Huang X."/>
            <person name="Zhao Y."/>
        </authorList>
    </citation>
    <scope>NUCLEOTIDE SEQUENCE</scope>
</reference>
<dbReference type="InterPro" id="IPR045005">
    <property type="entry name" value="BPM1-6"/>
</dbReference>
<evidence type="ECO:0000256" key="2">
    <source>
        <dbReference type="ARBA" id="ARBA00010846"/>
    </source>
</evidence>
<dbReference type="SUPFAM" id="SSF54695">
    <property type="entry name" value="POZ domain"/>
    <property type="match status" value="2"/>
</dbReference>
<dbReference type="SMART" id="SM00225">
    <property type="entry name" value="BTB"/>
    <property type="match status" value="2"/>
</dbReference>
<dbReference type="InterPro" id="IPR056423">
    <property type="entry name" value="BACK_BPM_SPOP"/>
</dbReference>
<evidence type="ECO:0000313" key="6">
    <source>
        <dbReference type="Proteomes" id="UP000604825"/>
    </source>
</evidence>
<dbReference type="PROSITE" id="PS50144">
    <property type="entry name" value="MATH"/>
    <property type="match status" value="1"/>
</dbReference>
<dbReference type="CDD" id="cd00121">
    <property type="entry name" value="MATH"/>
    <property type="match status" value="2"/>
</dbReference>
<dbReference type="GO" id="GO:0016567">
    <property type="term" value="P:protein ubiquitination"/>
    <property type="evidence" value="ECO:0007669"/>
    <property type="project" value="InterPro"/>
</dbReference>
<dbReference type="EMBL" id="CAJGYO010000002">
    <property type="protein sequence ID" value="CAD6212603.1"/>
    <property type="molecule type" value="Genomic_DNA"/>
</dbReference>
<accession>A0A811MNP1</accession>
<keyword evidence="6" id="KW-1185">Reference proteome</keyword>
<dbReference type="Gene3D" id="2.60.210.10">
    <property type="entry name" value="Apoptosis, Tumor Necrosis Factor Receptor Associated Protein 2, Chain A"/>
    <property type="match status" value="2"/>
</dbReference>
<dbReference type="Gene3D" id="1.25.40.420">
    <property type="match status" value="2"/>
</dbReference>
<dbReference type="InterPro" id="IPR002083">
    <property type="entry name" value="MATH/TRAF_dom"/>
</dbReference>
<name>A0A811MNP1_9POAL</name>